<accession>A0ACC2SPZ1</accession>
<organism evidence="1 2">
    <name type="scientific">Entomophthora muscae</name>
    <dbReference type="NCBI Taxonomy" id="34485"/>
    <lineage>
        <taxon>Eukaryota</taxon>
        <taxon>Fungi</taxon>
        <taxon>Fungi incertae sedis</taxon>
        <taxon>Zoopagomycota</taxon>
        <taxon>Entomophthoromycotina</taxon>
        <taxon>Entomophthoromycetes</taxon>
        <taxon>Entomophthorales</taxon>
        <taxon>Entomophthoraceae</taxon>
        <taxon>Entomophthora</taxon>
    </lineage>
</organism>
<dbReference type="Proteomes" id="UP001165960">
    <property type="component" value="Unassembled WGS sequence"/>
</dbReference>
<evidence type="ECO:0000313" key="2">
    <source>
        <dbReference type="Proteomes" id="UP001165960"/>
    </source>
</evidence>
<keyword evidence="2" id="KW-1185">Reference proteome</keyword>
<name>A0ACC2SPZ1_9FUNG</name>
<evidence type="ECO:0000313" key="1">
    <source>
        <dbReference type="EMBL" id="KAJ9064334.1"/>
    </source>
</evidence>
<dbReference type="EMBL" id="QTSX02004493">
    <property type="protein sequence ID" value="KAJ9064334.1"/>
    <property type="molecule type" value="Genomic_DNA"/>
</dbReference>
<sequence length="75" mass="8365">MVENPTQLLYLLDNLPGRSHDLLSTEENLVQGLTSDEIEITLPTSLSEQYFVNKNLVAAPIAVKDYIPLQDLPVL</sequence>
<comment type="caution">
    <text evidence="1">The sequence shown here is derived from an EMBL/GenBank/DDBJ whole genome shotgun (WGS) entry which is preliminary data.</text>
</comment>
<reference evidence="1" key="1">
    <citation type="submission" date="2022-04" db="EMBL/GenBank/DDBJ databases">
        <title>Genome of the entomopathogenic fungus Entomophthora muscae.</title>
        <authorList>
            <person name="Elya C."/>
            <person name="Lovett B.R."/>
            <person name="Lee E."/>
            <person name="Macias A.M."/>
            <person name="Hajek A.E."/>
            <person name="De Bivort B.L."/>
            <person name="Kasson M.T."/>
            <person name="De Fine Licht H.H."/>
            <person name="Stajich J.E."/>
        </authorList>
    </citation>
    <scope>NUCLEOTIDE SEQUENCE</scope>
    <source>
        <strain evidence="1">Berkeley</strain>
    </source>
</reference>
<protein>
    <submittedName>
        <fullName evidence="1">Uncharacterized protein</fullName>
    </submittedName>
</protein>
<gene>
    <name evidence="1" type="ORF">DSO57_1031855</name>
</gene>
<proteinExistence type="predicted"/>